<organism evidence="2 3">
    <name type="scientific">Gluconacetobacter sacchari</name>
    <dbReference type="NCBI Taxonomy" id="92759"/>
    <lineage>
        <taxon>Bacteria</taxon>
        <taxon>Pseudomonadati</taxon>
        <taxon>Pseudomonadota</taxon>
        <taxon>Alphaproteobacteria</taxon>
        <taxon>Acetobacterales</taxon>
        <taxon>Acetobacteraceae</taxon>
        <taxon>Gluconacetobacter</taxon>
    </lineage>
</organism>
<feature type="transmembrane region" description="Helical" evidence="1">
    <location>
        <begin position="29"/>
        <end position="47"/>
    </location>
</feature>
<evidence type="ECO:0000313" key="2">
    <source>
        <dbReference type="EMBL" id="MBB2161205.1"/>
    </source>
</evidence>
<dbReference type="Proteomes" id="UP000589085">
    <property type="component" value="Unassembled WGS sequence"/>
</dbReference>
<comment type="caution">
    <text evidence="2">The sequence shown here is derived from an EMBL/GenBank/DDBJ whole genome shotgun (WGS) entry which is preliminary data.</text>
</comment>
<evidence type="ECO:0000256" key="1">
    <source>
        <dbReference type="SAM" id="Phobius"/>
    </source>
</evidence>
<protein>
    <recommendedName>
        <fullName evidence="4">2TM domain-containing protein</fullName>
    </recommendedName>
</protein>
<dbReference type="AlphaFoldDB" id="A0A7W4NSI3"/>
<feature type="transmembrane region" description="Helical" evidence="1">
    <location>
        <begin position="53"/>
        <end position="73"/>
    </location>
</feature>
<name>A0A7W4NSI3_9PROT</name>
<evidence type="ECO:0008006" key="4">
    <source>
        <dbReference type="Google" id="ProtNLM"/>
    </source>
</evidence>
<keyword evidence="1" id="KW-1133">Transmembrane helix</keyword>
<keyword evidence="1" id="KW-0472">Membrane</keyword>
<reference evidence="2 3" key="1">
    <citation type="submission" date="2020-04" db="EMBL/GenBank/DDBJ databases">
        <title>Description of novel Gluconacetobacter.</title>
        <authorList>
            <person name="Sombolestani A."/>
        </authorList>
    </citation>
    <scope>NUCLEOTIDE SEQUENCE [LARGE SCALE GENOMIC DNA]</scope>
    <source>
        <strain evidence="2 3">LMG 19747</strain>
    </source>
</reference>
<evidence type="ECO:0000313" key="3">
    <source>
        <dbReference type="Proteomes" id="UP000589085"/>
    </source>
</evidence>
<keyword evidence="1" id="KW-0812">Transmembrane</keyword>
<dbReference type="RefSeq" id="WP_182998038.1">
    <property type="nucleotide sequence ID" value="NZ_JABEQJ010000017.1"/>
</dbReference>
<sequence length="86" mass="9757">MVDERMAARAAAYDAEFGTLEAEHRLKKVVAYVIAIICAVIAGVAIGRWWHPVFAFWIGCVSWGMVVEARRDVARDIERRRMHGID</sequence>
<accession>A0A7W4NSI3</accession>
<dbReference type="EMBL" id="JABEQJ010000017">
    <property type="protein sequence ID" value="MBB2161205.1"/>
    <property type="molecule type" value="Genomic_DNA"/>
</dbReference>
<gene>
    <name evidence="2" type="ORF">HLH48_13660</name>
</gene>
<proteinExistence type="predicted"/>